<evidence type="ECO:0000313" key="1">
    <source>
        <dbReference type="EMBL" id="WRS39298.1"/>
    </source>
</evidence>
<sequence length="209" mass="23041">MMVSSTPCCARPESARRWLVALLLGVWLALAGGGALAAEKSAVRQAVIRATPQGYVIDGDVNIVLNSTLEDALTRGINLYFVLELEVTRPRSWWFDESIGEATRKLRIYYHLLLRRYVVENGYTTRTAATLAEALAMLGRIDDWQVLERGALKTGHAYDARLRLRLDTSQLPKPLVIGAVGGDRWELATPWYGWSFDAPALAAAPASSP</sequence>
<dbReference type="Pfam" id="PF14334">
    <property type="entry name" value="DUF4390"/>
    <property type="match status" value="1"/>
</dbReference>
<protein>
    <submittedName>
        <fullName evidence="1">DUF4390 domain-containing protein</fullName>
    </submittedName>
</protein>
<dbReference type="InterPro" id="IPR025500">
    <property type="entry name" value="DUF4390"/>
</dbReference>
<organism evidence="1 2">
    <name type="scientific">Thiobacillus sedimenti</name>
    <dbReference type="NCBI Taxonomy" id="3110231"/>
    <lineage>
        <taxon>Bacteria</taxon>
        <taxon>Pseudomonadati</taxon>
        <taxon>Pseudomonadota</taxon>
        <taxon>Betaproteobacteria</taxon>
        <taxon>Nitrosomonadales</taxon>
        <taxon>Thiobacillaceae</taxon>
        <taxon>Thiobacillus</taxon>
    </lineage>
</organism>
<proteinExistence type="predicted"/>
<keyword evidence="2" id="KW-1185">Reference proteome</keyword>
<reference evidence="1 2" key="1">
    <citation type="submission" date="2023-12" db="EMBL/GenBank/DDBJ databases">
        <title>Thiobacillus sedimentum sp. nov., a chemolithoautotrophic sulfur-oxidizing bacterium isolated from freshwater sediment.</title>
        <authorList>
            <person name="Luo J."/>
            <person name="Dai C."/>
        </authorList>
    </citation>
    <scope>NUCLEOTIDE SEQUENCE [LARGE SCALE GENOMIC DNA]</scope>
    <source>
        <strain evidence="1 2">SCUT-2</strain>
    </source>
</reference>
<gene>
    <name evidence="1" type="ORF">VA613_00085</name>
</gene>
<dbReference type="EMBL" id="CP141769">
    <property type="protein sequence ID" value="WRS39298.1"/>
    <property type="molecule type" value="Genomic_DNA"/>
</dbReference>
<accession>A0ABZ1CIT1</accession>
<dbReference type="RefSeq" id="WP_324779829.1">
    <property type="nucleotide sequence ID" value="NZ_CP141769.1"/>
</dbReference>
<name>A0ABZ1CIT1_9PROT</name>
<dbReference type="Proteomes" id="UP001334732">
    <property type="component" value="Chromosome"/>
</dbReference>
<evidence type="ECO:0000313" key="2">
    <source>
        <dbReference type="Proteomes" id="UP001334732"/>
    </source>
</evidence>